<dbReference type="EMBL" id="JH413848">
    <property type="protein sequence ID" value="EHL29328.1"/>
    <property type="molecule type" value="Genomic_DNA"/>
</dbReference>
<protein>
    <submittedName>
        <fullName evidence="1">Uncharacterized protein</fullName>
    </submittedName>
</protein>
<gene>
    <name evidence="1" type="ORF">LDG_8764</name>
</gene>
<dbReference type="InParanoid" id="G9ETX7"/>
<dbReference type="STRING" id="658187.LDG_8764"/>
<name>G9ETX7_9GAMM</name>
<dbReference type="AlphaFoldDB" id="G9ETX7"/>
<accession>G9ETX7</accession>
<dbReference type="Proteomes" id="UP000002770">
    <property type="component" value="Unassembled WGS sequence"/>
</dbReference>
<organism evidence="1 2">
    <name type="scientific">Legionella drancourtii LLAP12</name>
    <dbReference type="NCBI Taxonomy" id="658187"/>
    <lineage>
        <taxon>Bacteria</taxon>
        <taxon>Pseudomonadati</taxon>
        <taxon>Pseudomonadota</taxon>
        <taxon>Gammaproteobacteria</taxon>
        <taxon>Legionellales</taxon>
        <taxon>Legionellaceae</taxon>
        <taxon>Legionella</taxon>
    </lineage>
</organism>
<reference evidence="1 2" key="1">
    <citation type="journal article" date="2011" name="BMC Genomics">
        <title>Insight into cross-talk between intra-amoebal pathogens.</title>
        <authorList>
            <person name="Gimenez G."/>
            <person name="Bertelli C."/>
            <person name="Moliner C."/>
            <person name="Robert C."/>
            <person name="Raoult D."/>
            <person name="Fournier P.E."/>
            <person name="Greub G."/>
        </authorList>
    </citation>
    <scope>NUCLEOTIDE SEQUENCE [LARGE SCALE GENOMIC DNA]</scope>
    <source>
        <strain evidence="1 2">LLAP12</strain>
    </source>
</reference>
<dbReference type="HOGENOM" id="CLU_2916925_0_0_6"/>
<sequence length="61" mass="7157">MQIFYVVVFDGFYLTWHTLNPTRDDQLLHTKVIWSIEKAPFSGTFIFAATETYLSIQLDLN</sequence>
<proteinExistence type="predicted"/>
<evidence type="ECO:0000313" key="2">
    <source>
        <dbReference type="Proteomes" id="UP000002770"/>
    </source>
</evidence>
<evidence type="ECO:0000313" key="1">
    <source>
        <dbReference type="EMBL" id="EHL29328.1"/>
    </source>
</evidence>
<keyword evidence="2" id="KW-1185">Reference proteome</keyword>